<dbReference type="WBParaSite" id="ALUE_0000590501-mRNA-1">
    <property type="protein sequence ID" value="ALUE_0000590501-mRNA-1"/>
    <property type="gene ID" value="ALUE_0000590501"/>
</dbReference>
<organism evidence="1 2">
    <name type="scientific">Ascaris lumbricoides</name>
    <name type="common">Giant roundworm</name>
    <dbReference type="NCBI Taxonomy" id="6252"/>
    <lineage>
        <taxon>Eukaryota</taxon>
        <taxon>Metazoa</taxon>
        <taxon>Ecdysozoa</taxon>
        <taxon>Nematoda</taxon>
        <taxon>Chromadorea</taxon>
        <taxon>Rhabditida</taxon>
        <taxon>Spirurina</taxon>
        <taxon>Ascaridomorpha</taxon>
        <taxon>Ascaridoidea</taxon>
        <taxon>Ascarididae</taxon>
        <taxon>Ascaris</taxon>
    </lineage>
</organism>
<protein>
    <submittedName>
        <fullName evidence="2">Secreted protein</fullName>
    </submittedName>
</protein>
<evidence type="ECO:0000313" key="1">
    <source>
        <dbReference type="Proteomes" id="UP000036681"/>
    </source>
</evidence>
<evidence type="ECO:0000313" key="2">
    <source>
        <dbReference type="WBParaSite" id="ALUE_0000590501-mRNA-1"/>
    </source>
</evidence>
<sequence length="72" mass="8694">MVLESSLFSFYKFLEFLSSFSLLIHFAPRPSFLSSRQNRNSQSQALTHKYHFMQYHNFSLFSYVSKSRRLQF</sequence>
<keyword evidence="1" id="KW-1185">Reference proteome</keyword>
<dbReference type="Proteomes" id="UP000036681">
    <property type="component" value="Unplaced"/>
</dbReference>
<accession>A0A0M3HTE8</accession>
<proteinExistence type="predicted"/>
<dbReference type="AlphaFoldDB" id="A0A0M3HTE8"/>
<reference evidence="2" key="1">
    <citation type="submission" date="2017-02" db="UniProtKB">
        <authorList>
            <consortium name="WormBaseParasite"/>
        </authorList>
    </citation>
    <scope>IDENTIFICATION</scope>
</reference>
<name>A0A0M3HTE8_ASCLU</name>